<comment type="caution">
    <text evidence="1">The sequence shown here is derived from an EMBL/GenBank/DDBJ whole genome shotgun (WGS) entry which is preliminary data.</text>
</comment>
<evidence type="ECO:0000313" key="2">
    <source>
        <dbReference type="Proteomes" id="UP001213681"/>
    </source>
</evidence>
<reference evidence="1" key="1">
    <citation type="submission" date="2022-12" db="EMBL/GenBank/DDBJ databases">
        <authorList>
            <person name="Petersen C."/>
        </authorList>
    </citation>
    <scope>NUCLEOTIDE SEQUENCE</scope>
    <source>
        <strain evidence="1">IBT 16125</strain>
    </source>
</reference>
<name>A0AAD6G596_9EURO</name>
<dbReference type="Proteomes" id="UP001213681">
    <property type="component" value="Unassembled WGS sequence"/>
</dbReference>
<gene>
    <name evidence="1" type="ORF">N7458_003851</name>
</gene>
<dbReference type="RefSeq" id="XP_056767960.1">
    <property type="nucleotide sequence ID" value="XM_056907233.1"/>
</dbReference>
<organism evidence="1 2">
    <name type="scientific">Penicillium daleae</name>
    <dbReference type="NCBI Taxonomy" id="63821"/>
    <lineage>
        <taxon>Eukaryota</taxon>
        <taxon>Fungi</taxon>
        <taxon>Dikarya</taxon>
        <taxon>Ascomycota</taxon>
        <taxon>Pezizomycotina</taxon>
        <taxon>Eurotiomycetes</taxon>
        <taxon>Eurotiomycetidae</taxon>
        <taxon>Eurotiales</taxon>
        <taxon>Aspergillaceae</taxon>
        <taxon>Penicillium</taxon>
    </lineage>
</organism>
<protein>
    <submittedName>
        <fullName evidence="1">Uncharacterized protein</fullName>
    </submittedName>
</protein>
<evidence type="ECO:0000313" key="1">
    <source>
        <dbReference type="EMBL" id="KAJ5455587.1"/>
    </source>
</evidence>
<reference evidence="1" key="2">
    <citation type="journal article" date="2023" name="IMA Fungus">
        <title>Comparative genomic study of the Penicillium genus elucidates a diverse pangenome and 15 lateral gene transfer events.</title>
        <authorList>
            <person name="Petersen C."/>
            <person name="Sorensen T."/>
            <person name="Nielsen M.R."/>
            <person name="Sondergaard T.E."/>
            <person name="Sorensen J.L."/>
            <person name="Fitzpatrick D.A."/>
            <person name="Frisvad J.C."/>
            <person name="Nielsen K.L."/>
        </authorList>
    </citation>
    <scope>NUCLEOTIDE SEQUENCE</scope>
    <source>
        <strain evidence="1">IBT 16125</strain>
    </source>
</reference>
<dbReference type="AlphaFoldDB" id="A0AAD6G596"/>
<dbReference type="GeneID" id="81597476"/>
<proteinExistence type="predicted"/>
<accession>A0AAD6G596</accession>
<dbReference type="EMBL" id="JAPVEA010000004">
    <property type="protein sequence ID" value="KAJ5455587.1"/>
    <property type="molecule type" value="Genomic_DNA"/>
</dbReference>
<sequence>MTPTPTARISQFTLIAAPVNSDMLALFYRQQFAATYWLPSDGLRSSLRPGTPCSGFQQNSLDPVGPSKCSHIRFHPVHDLFHSYSLGKPPRFPKLDDTGVGRRRTLQAKRTFRAFREVLQSALTSGYFYLFIYSHPHSLWEQNFDIATNLAFPLPTELDDTSIGRCLASQTHFPCFWRTNTRSSTAAELAKFSLNANHEPDVIDRLVSFYEKSIMLSDEILYRPMKQLIRNQPVHS</sequence>
<keyword evidence="2" id="KW-1185">Reference proteome</keyword>